<sequence length="335" mass="37678">MDISTPPTEIQKPNNFSKSPLPPLNISQKVPILPSERKIRMQEFEQDALRDRIDKISTRIALDKRARADFTIPVSPLIALPDEAIRGVLIFVCHDTPVAKHAPILLCRVCRRWRTIALSCPALWSVIRVSGRHSAQLLELFLKRSRHLTLKGFLDLVTGSSSHLATATIRALLPSIARFSQLHLKFPDNGVERQFIKALQGLELPALQTLELCSDDIEDPWEDEEDQLLNPLILRHLVPSSLRIDTRSLIVLQPNISSLHTLQIEGGSNYSRLSFSRLIAMTHLLTRLSIGSGVLKDISEVLVEMLGVMKQYKGPYLPNLTHFRCADPRLAPTID</sequence>
<keyword evidence="3" id="KW-1185">Reference proteome</keyword>
<evidence type="ECO:0008006" key="4">
    <source>
        <dbReference type="Google" id="ProtNLM"/>
    </source>
</evidence>
<comment type="caution">
    <text evidence="2">The sequence shown here is derived from an EMBL/GenBank/DDBJ whole genome shotgun (WGS) entry which is preliminary data.</text>
</comment>
<dbReference type="EMBL" id="MU157854">
    <property type="protein sequence ID" value="KAF9528236.1"/>
    <property type="molecule type" value="Genomic_DNA"/>
</dbReference>
<organism evidence="2 3">
    <name type="scientific">Crepidotus variabilis</name>
    <dbReference type="NCBI Taxonomy" id="179855"/>
    <lineage>
        <taxon>Eukaryota</taxon>
        <taxon>Fungi</taxon>
        <taxon>Dikarya</taxon>
        <taxon>Basidiomycota</taxon>
        <taxon>Agaricomycotina</taxon>
        <taxon>Agaricomycetes</taxon>
        <taxon>Agaricomycetidae</taxon>
        <taxon>Agaricales</taxon>
        <taxon>Agaricineae</taxon>
        <taxon>Crepidotaceae</taxon>
        <taxon>Crepidotus</taxon>
    </lineage>
</organism>
<reference evidence="2" key="1">
    <citation type="submission" date="2020-11" db="EMBL/GenBank/DDBJ databases">
        <authorList>
            <consortium name="DOE Joint Genome Institute"/>
            <person name="Ahrendt S."/>
            <person name="Riley R."/>
            <person name="Andreopoulos W."/>
            <person name="Labutti K."/>
            <person name="Pangilinan J."/>
            <person name="Ruiz-Duenas F.J."/>
            <person name="Barrasa J.M."/>
            <person name="Sanchez-Garcia M."/>
            <person name="Camarero S."/>
            <person name="Miyauchi S."/>
            <person name="Serrano A."/>
            <person name="Linde D."/>
            <person name="Babiker R."/>
            <person name="Drula E."/>
            <person name="Ayuso-Fernandez I."/>
            <person name="Pacheco R."/>
            <person name="Padilla G."/>
            <person name="Ferreira P."/>
            <person name="Barriuso J."/>
            <person name="Kellner H."/>
            <person name="Castanera R."/>
            <person name="Alfaro M."/>
            <person name="Ramirez L."/>
            <person name="Pisabarro A.G."/>
            <person name="Kuo A."/>
            <person name="Tritt A."/>
            <person name="Lipzen A."/>
            <person name="He G."/>
            <person name="Yan M."/>
            <person name="Ng V."/>
            <person name="Cullen D."/>
            <person name="Martin F."/>
            <person name="Rosso M.-N."/>
            <person name="Henrissat B."/>
            <person name="Hibbett D."/>
            <person name="Martinez A.T."/>
            <person name="Grigoriev I.V."/>
        </authorList>
    </citation>
    <scope>NUCLEOTIDE SEQUENCE</scope>
    <source>
        <strain evidence="2">CBS 506.95</strain>
    </source>
</reference>
<evidence type="ECO:0000313" key="3">
    <source>
        <dbReference type="Proteomes" id="UP000807306"/>
    </source>
</evidence>
<accession>A0A9P6EEV1</accession>
<evidence type="ECO:0000313" key="2">
    <source>
        <dbReference type="EMBL" id="KAF9528236.1"/>
    </source>
</evidence>
<protein>
    <recommendedName>
        <fullName evidence="4">F-box domain-containing protein</fullName>
    </recommendedName>
</protein>
<dbReference type="Gene3D" id="3.80.10.10">
    <property type="entry name" value="Ribonuclease Inhibitor"/>
    <property type="match status" value="1"/>
</dbReference>
<dbReference type="AlphaFoldDB" id="A0A9P6EEV1"/>
<dbReference type="OrthoDB" id="3365698at2759"/>
<proteinExistence type="predicted"/>
<feature type="compositionally biased region" description="Polar residues" evidence="1">
    <location>
        <begin position="1"/>
        <end position="18"/>
    </location>
</feature>
<dbReference type="InterPro" id="IPR032675">
    <property type="entry name" value="LRR_dom_sf"/>
</dbReference>
<name>A0A9P6EEV1_9AGAR</name>
<gene>
    <name evidence="2" type="ORF">CPB83DRAFT_350131</name>
</gene>
<evidence type="ECO:0000256" key="1">
    <source>
        <dbReference type="SAM" id="MobiDB-lite"/>
    </source>
</evidence>
<feature type="region of interest" description="Disordered" evidence="1">
    <location>
        <begin position="1"/>
        <end position="23"/>
    </location>
</feature>
<dbReference type="Proteomes" id="UP000807306">
    <property type="component" value="Unassembled WGS sequence"/>
</dbReference>